<keyword evidence="2" id="KW-1185">Reference proteome</keyword>
<accession>A0A1S1NYR8</accession>
<reference evidence="1 2" key="1">
    <citation type="submission" date="2019-08" db="EMBL/GenBank/DDBJ databases">
        <title>Complete genome sequence of Kushneria sp. YCWA18, a halophilic phosphate-solubilizing bacterium isolated from Daqiao saltern in China.</title>
        <authorList>
            <person name="Du G.-X."/>
            <person name="Qu L.-Y."/>
        </authorList>
    </citation>
    <scope>NUCLEOTIDE SEQUENCE [LARGE SCALE GENOMIC DNA]</scope>
    <source>
        <strain evidence="1 2">YCWA18</strain>
    </source>
</reference>
<proteinExistence type="predicted"/>
<dbReference type="Proteomes" id="UP000322553">
    <property type="component" value="Chromosome"/>
</dbReference>
<dbReference type="EMBL" id="CP043420">
    <property type="protein sequence ID" value="QEL10866.1"/>
    <property type="molecule type" value="Genomic_DNA"/>
</dbReference>
<dbReference type="OrthoDB" id="6184205at2"/>
<name>A0A1S1NYR8_9GAMM</name>
<organism evidence="1 2">
    <name type="scientific">Kushneria phosphatilytica</name>
    <dbReference type="NCBI Taxonomy" id="657387"/>
    <lineage>
        <taxon>Bacteria</taxon>
        <taxon>Pseudomonadati</taxon>
        <taxon>Pseudomonadota</taxon>
        <taxon>Gammaproteobacteria</taxon>
        <taxon>Oceanospirillales</taxon>
        <taxon>Halomonadaceae</taxon>
        <taxon>Kushneria</taxon>
    </lineage>
</organism>
<dbReference type="RefSeq" id="WP_070977093.1">
    <property type="nucleotide sequence ID" value="NZ_CP043420.1"/>
</dbReference>
<gene>
    <name evidence="1" type="ORF">FY550_06820</name>
</gene>
<dbReference type="STRING" id="657387.BH688_03050"/>
<evidence type="ECO:0000313" key="2">
    <source>
        <dbReference type="Proteomes" id="UP000322553"/>
    </source>
</evidence>
<protein>
    <submittedName>
        <fullName evidence="1">Uncharacterized protein</fullName>
    </submittedName>
</protein>
<dbReference type="AlphaFoldDB" id="A0A1S1NYR8"/>
<sequence>MIGWIRRISQNGRSHLLVAGVAAGIAASTLVSNGDLRDRLDQAQATISQTDQELQAQRAESAVANYGLWYALTQEQKKAGRFEAQRNDRQEALDKARSYVAGLRAQVARLQERLNQKDERIEQLESRTWTGQVRAKSGDGK</sequence>
<dbReference type="KEGG" id="kuy:FY550_06820"/>
<evidence type="ECO:0000313" key="1">
    <source>
        <dbReference type="EMBL" id="QEL10866.1"/>
    </source>
</evidence>